<dbReference type="Gene3D" id="2.160.20.10">
    <property type="entry name" value="Single-stranded right-handed beta-helix, Pectin lyase-like"/>
    <property type="match status" value="1"/>
</dbReference>
<dbReference type="Proteomes" id="UP000319257">
    <property type="component" value="Unassembled WGS sequence"/>
</dbReference>
<evidence type="ECO:0000256" key="8">
    <source>
        <dbReference type="ARBA" id="ARBA00023180"/>
    </source>
</evidence>
<keyword evidence="5" id="KW-0677">Repeat</keyword>
<evidence type="ECO:0000256" key="9">
    <source>
        <dbReference type="ARBA" id="ARBA00023295"/>
    </source>
</evidence>
<keyword evidence="15" id="KW-1185">Reference proteome</keyword>
<dbReference type="OrthoDB" id="187139at2759"/>
<keyword evidence="7" id="KW-1015">Disulfide bond</keyword>
<accession>A0A507BH24</accession>
<evidence type="ECO:0000256" key="2">
    <source>
        <dbReference type="ARBA" id="ARBA00008834"/>
    </source>
</evidence>
<evidence type="ECO:0000313" key="14">
    <source>
        <dbReference type="EMBL" id="TPX16301.1"/>
    </source>
</evidence>
<comment type="caution">
    <text evidence="14">The sequence shown here is derived from an EMBL/GenBank/DDBJ whole genome shotgun (WGS) entry which is preliminary data.</text>
</comment>
<dbReference type="InterPro" id="IPR012334">
    <property type="entry name" value="Pectin_lyas_fold"/>
</dbReference>
<dbReference type="InParanoid" id="A0A507BH24"/>
<sequence length="159" mass="16996">MQLDCVAFKPNSTNIVVQNLECIGSHGTSVGSLGQHANMADIVENLYIYNISMTKASDGARIKVWPGVQTTFQTQLNSGGGLGRNAITISQCYGSKNQTVCQQHPANLTIEDITIKNMDGYTSAKNDPKAGSLVCSAPDRCHNIRAENITVQVPSGKTP</sequence>
<dbReference type="STRING" id="1093900.A0A507BH24"/>
<organism evidence="14 15">
    <name type="scientific">Thyridium curvatum</name>
    <dbReference type="NCBI Taxonomy" id="1093900"/>
    <lineage>
        <taxon>Eukaryota</taxon>
        <taxon>Fungi</taxon>
        <taxon>Dikarya</taxon>
        <taxon>Ascomycota</taxon>
        <taxon>Pezizomycotina</taxon>
        <taxon>Sordariomycetes</taxon>
        <taxon>Sordariomycetidae</taxon>
        <taxon>Thyridiales</taxon>
        <taxon>Thyridiaceae</taxon>
        <taxon>Thyridium</taxon>
    </lineage>
</organism>
<keyword evidence="4" id="KW-0732">Signal</keyword>
<evidence type="ECO:0000313" key="15">
    <source>
        <dbReference type="Proteomes" id="UP000319257"/>
    </source>
</evidence>
<evidence type="ECO:0000256" key="1">
    <source>
        <dbReference type="ARBA" id="ARBA00004613"/>
    </source>
</evidence>
<dbReference type="Pfam" id="PF00295">
    <property type="entry name" value="Glyco_hydro_28"/>
    <property type="match status" value="1"/>
</dbReference>
<proteinExistence type="inferred from homology"/>
<comment type="similarity">
    <text evidence="2 13">Belongs to the glycosyl hydrolase 28 family.</text>
</comment>
<evidence type="ECO:0000256" key="4">
    <source>
        <dbReference type="ARBA" id="ARBA00022729"/>
    </source>
</evidence>
<reference evidence="14 15" key="1">
    <citation type="submission" date="2019-06" db="EMBL/GenBank/DDBJ databases">
        <title>Draft genome sequence of the filamentous fungus Phialemoniopsis curvata isolated from diesel fuel.</title>
        <authorList>
            <person name="Varaljay V.A."/>
            <person name="Lyon W.J."/>
            <person name="Crouch A.L."/>
            <person name="Drake C.E."/>
            <person name="Hollomon J.M."/>
            <person name="Nadeau L.J."/>
            <person name="Nunn H.S."/>
            <person name="Stevenson B.S."/>
            <person name="Bojanowski C.L."/>
            <person name="Crookes-Goodson W.J."/>
        </authorList>
    </citation>
    <scope>NUCLEOTIDE SEQUENCE [LARGE SCALE GENOMIC DNA]</scope>
    <source>
        <strain evidence="14 15">D216</strain>
    </source>
</reference>
<dbReference type="GO" id="GO:0005975">
    <property type="term" value="P:carbohydrate metabolic process"/>
    <property type="evidence" value="ECO:0007669"/>
    <property type="project" value="InterPro"/>
</dbReference>
<dbReference type="PANTHER" id="PTHR31736:SF14">
    <property type="entry name" value="EXOPOLYGALACTURONASE X-1-RELATED"/>
    <property type="match status" value="1"/>
</dbReference>
<dbReference type="SUPFAM" id="SSF51126">
    <property type="entry name" value="Pectin lyase-like"/>
    <property type="match status" value="1"/>
</dbReference>
<gene>
    <name evidence="14" type="ORF">E0L32_003950</name>
</gene>
<name>A0A507BH24_9PEZI</name>
<comment type="subcellular location">
    <subcellularLocation>
        <location evidence="1">Secreted</location>
    </subcellularLocation>
</comment>
<evidence type="ECO:0000256" key="3">
    <source>
        <dbReference type="ARBA" id="ARBA00022525"/>
    </source>
</evidence>
<keyword evidence="10" id="KW-0961">Cell wall biogenesis/degradation</keyword>
<evidence type="ECO:0000256" key="6">
    <source>
        <dbReference type="ARBA" id="ARBA00022801"/>
    </source>
</evidence>
<dbReference type="GO" id="GO:0004650">
    <property type="term" value="F:polygalacturonase activity"/>
    <property type="evidence" value="ECO:0007669"/>
    <property type="project" value="InterPro"/>
</dbReference>
<keyword evidence="9 13" id="KW-0326">Glycosidase</keyword>
<keyword evidence="3" id="KW-0964">Secreted</keyword>
<protein>
    <recommendedName>
        <fullName evidence="11">galacturonan 1,4-alpha-galacturonidase</fullName>
        <ecNumber evidence="11">3.2.1.67</ecNumber>
    </recommendedName>
</protein>
<keyword evidence="8" id="KW-0325">Glycoprotein</keyword>
<dbReference type="GeneID" id="41971397"/>
<dbReference type="EMBL" id="SKBQ01000018">
    <property type="protein sequence ID" value="TPX16301.1"/>
    <property type="molecule type" value="Genomic_DNA"/>
</dbReference>
<dbReference type="InterPro" id="IPR011050">
    <property type="entry name" value="Pectin_lyase_fold/virulence"/>
</dbReference>
<dbReference type="EC" id="3.2.1.67" evidence="11"/>
<evidence type="ECO:0000256" key="13">
    <source>
        <dbReference type="RuleBase" id="RU361169"/>
    </source>
</evidence>
<evidence type="ECO:0000256" key="12">
    <source>
        <dbReference type="ARBA" id="ARBA00048766"/>
    </source>
</evidence>
<evidence type="ECO:0000256" key="5">
    <source>
        <dbReference type="ARBA" id="ARBA00022737"/>
    </source>
</evidence>
<dbReference type="GO" id="GO:0071555">
    <property type="term" value="P:cell wall organization"/>
    <property type="evidence" value="ECO:0007669"/>
    <property type="project" value="UniProtKB-KW"/>
</dbReference>
<evidence type="ECO:0000256" key="7">
    <source>
        <dbReference type="ARBA" id="ARBA00023157"/>
    </source>
</evidence>
<dbReference type="GO" id="GO:0005576">
    <property type="term" value="C:extracellular region"/>
    <property type="evidence" value="ECO:0007669"/>
    <property type="project" value="UniProtKB-SubCell"/>
</dbReference>
<dbReference type="InterPro" id="IPR000743">
    <property type="entry name" value="Glyco_hydro_28"/>
</dbReference>
<dbReference type="RefSeq" id="XP_030998012.1">
    <property type="nucleotide sequence ID" value="XM_031138306.1"/>
</dbReference>
<keyword evidence="6 13" id="KW-0378">Hydrolase</keyword>
<comment type="catalytic activity">
    <reaction evidence="12">
        <text>[(1-&gt;4)-alpha-D-galacturonosyl](n) + H2O = alpha-D-galacturonate + [(1-&gt;4)-alpha-D-galacturonosyl](n-1)</text>
        <dbReference type="Rhea" id="RHEA:14117"/>
        <dbReference type="Rhea" id="RHEA-COMP:14570"/>
        <dbReference type="Rhea" id="RHEA-COMP:14572"/>
        <dbReference type="ChEBI" id="CHEBI:15377"/>
        <dbReference type="ChEBI" id="CHEBI:58658"/>
        <dbReference type="ChEBI" id="CHEBI:140523"/>
        <dbReference type="EC" id="3.2.1.67"/>
    </reaction>
</comment>
<evidence type="ECO:0000256" key="11">
    <source>
        <dbReference type="ARBA" id="ARBA00038933"/>
    </source>
</evidence>
<dbReference type="AlphaFoldDB" id="A0A507BH24"/>
<dbReference type="GO" id="GO:0047911">
    <property type="term" value="F:galacturan 1,4-alpha-galacturonidase activity"/>
    <property type="evidence" value="ECO:0007669"/>
    <property type="project" value="UniProtKB-EC"/>
</dbReference>
<evidence type="ECO:0000256" key="10">
    <source>
        <dbReference type="ARBA" id="ARBA00023316"/>
    </source>
</evidence>
<dbReference type="PANTHER" id="PTHR31736">
    <property type="match status" value="1"/>
</dbReference>